<dbReference type="AlphaFoldDB" id="B6VBD3"/>
<accession>B6VBD3</accession>
<protein>
    <submittedName>
        <fullName evidence="1">Uncharacterized protein</fullName>
    </submittedName>
</protein>
<organism evidence="1">
    <name type="scientific">Caenorhabditis brenneri</name>
    <name type="common">Nematode worm</name>
    <dbReference type="NCBI Taxonomy" id="135651"/>
    <lineage>
        <taxon>Eukaryota</taxon>
        <taxon>Metazoa</taxon>
        <taxon>Ecdysozoa</taxon>
        <taxon>Nematoda</taxon>
        <taxon>Chromadorea</taxon>
        <taxon>Rhabditida</taxon>
        <taxon>Rhabditina</taxon>
        <taxon>Rhabditomorpha</taxon>
        <taxon>Rhabditoidea</taxon>
        <taxon>Rhabditidae</taxon>
        <taxon>Peloderinae</taxon>
        <taxon>Caenorhabditis</taxon>
    </lineage>
</organism>
<dbReference type="EMBL" id="FJ362373">
    <property type="protein sequence ID" value="ACI49154.1"/>
    <property type="molecule type" value="Genomic_DNA"/>
</dbReference>
<proteinExistence type="predicted"/>
<gene>
    <name evidence="1" type="ORF">Cbre_JD05.001</name>
    <name evidence="2" type="ORF">Cbre_JD21.001</name>
</gene>
<name>B6VBD3_CAEBE</name>
<evidence type="ECO:0000313" key="1">
    <source>
        <dbReference type="EMBL" id="ACI49026.1"/>
    </source>
</evidence>
<evidence type="ECO:0000313" key="2">
    <source>
        <dbReference type="EMBL" id="ACI49154.1"/>
    </source>
</evidence>
<sequence>MLNDDSQAGPLAIQDSPDFLEGNFSFDKVIEPTASLRSSGYRHRCEKNVPFDETTERIHMIIGITSHLKTSSEDSSTDLLD</sequence>
<reference evidence="1" key="1">
    <citation type="journal article" date="2008" name="Genome Res.">
        <title>Multigenome DNA sequence conservation identifies Hox cis-regulatory elements.</title>
        <authorList>
            <person name="Kuntz S.G."/>
            <person name="Schwarz E.M."/>
            <person name="DeModena J.A."/>
            <person name="De Buysscher T."/>
            <person name="Trout D."/>
            <person name="Shizuya H."/>
            <person name="Sternberg P.W."/>
            <person name="Wold B.J."/>
        </authorList>
    </citation>
    <scope>NUCLEOTIDE SEQUENCE</scope>
    <source>
        <strain evidence="1">CB5161</strain>
    </source>
</reference>
<dbReference type="EMBL" id="FJ362357">
    <property type="protein sequence ID" value="ACI49026.1"/>
    <property type="molecule type" value="Genomic_DNA"/>
</dbReference>